<name>A0A6G9YVI7_9NOCA</name>
<organism evidence="2 3">
    <name type="scientific">Nocardia terpenica</name>
    <dbReference type="NCBI Taxonomy" id="455432"/>
    <lineage>
        <taxon>Bacteria</taxon>
        <taxon>Bacillati</taxon>
        <taxon>Actinomycetota</taxon>
        <taxon>Actinomycetes</taxon>
        <taxon>Mycobacteriales</taxon>
        <taxon>Nocardiaceae</taxon>
        <taxon>Nocardia</taxon>
    </lineage>
</organism>
<dbReference type="RefSeq" id="WP_167484758.1">
    <property type="nucleotide sequence ID" value="NZ_CP046173.1"/>
</dbReference>
<dbReference type="EMBL" id="CP046173">
    <property type="protein sequence ID" value="QIS17355.1"/>
    <property type="molecule type" value="Genomic_DNA"/>
</dbReference>
<evidence type="ECO:0000256" key="1">
    <source>
        <dbReference type="SAM" id="Phobius"/>
    </source>
</evidence>
<feature type="transmembrane region" description="Helical" evidence="1">
    <location>
        <begin position="57"/>
        <end position="75"/>
    </location>
</feature>
<feature type="transmembrane region" description="Helical" evidence="1">
    <location>
        <begin position="118"/>
        <end position="141"/>
    </location>
</feature>
<keyword evidence="1" id="KW-0472">Membrane</keyword>
<evidence type="ECO:0000313" key="2">
    <source>
        <dbReference type="EMBL" id="QIS17355.1"/>
    </source>
</evidence>
<dbReference type="AlphaFoldDB" id="A0A6G9YVI7"/>
<reference evidence="2 3" key="1">
    <citation type="journal article" date="2019" name="ACS Chem. Biol.">
        <title>Identification and Mobilization of a Cryptic Antibiotic Biosynthesis Gene Locus from a Human-Pathogenic Nocardia Isolate.</title>
        <authorList>
            <person name="Herisse M."/>
            <person name="Ishida K."/>
            <person name="Porter J.L."/>
            <person name="Howden B."/>
            <person name="Hertweck C."/>
            <person name="Stinear T.P."/>
            <person name="Pidot S.J."/>
        </authorList>
    </citation>
    <scope>NUCLEOTIDE SEQUENCE [LARGE SCALE GENOMIC DNA]</scope>
    <source>
        <strain evidence="2 3">AUSMDU00012715</strain>
    </source>
</reference>
<keyword evidence="1" id="KW-0812">Transmembrane</keyword>
<dbReference type="Proteomes" id="UP000500953">
    <property type="component" value="Chromosome"/>
</dbReference>
<protein>
    <submittedName>
        <fullName evidence="2">Uncharacterized protein</fullName>
    </submittedName>
</protein>
<keyword evidence="1" id="KW-1133">Transmembrane helix</keyword>
<sequence length="168" mass="17600">MARITLSPTRSRPASVSLAFQAVVAALLCGITETVVHLAVALDSAHPDLSGLGRQVAVRAAIYGVVFAVALRMAAGRRWARTLLAVGLGTAGLASLLVEPLTALATHGFGEVGAGLTPAAGLTALLRTGHVVAVLVMLAALGRADARRYFGGVLSPRMWRRVRWCRRR</sequence>
<proteinExistence type="predicted"/>
<evidence type="ECO:0000313" key="3">
    <source>
        <dbReference type="Proteomes" id="UP000500953"/>
    </source>
</evidence>
<feature type="transmembrane region" description="Helical" evidence="1">
    <location>
        <begin position="82"/>
        <end position="98"/>
    </location>
</feature>
<gene>
    <name evidence="2" type="ORF">F6W96_02550</name>
</gene>
<accession>A0A6G9YVI7</accession>